<dbReference type="GO" id="GO:0006096">
    <property type="term" value="P:glycolytic process"/>
    <property type="evidence" value="ECO:0007669"/>
    <property type="project" value="UniProtKB-UniPathway"/>
</dbReference>
<protein>
    <recommendedName>
        <fullName evidence="11">Phosphotransferase</fullName>
        <ecNumber evidence="11">2.7.1.-</ecNumber>
    </recommendedName>
</protein>
<dbReference type="GO" id="GO:0005829">
    <property type="term" value="C:cytosol"/>
    <property type="evidence" value="ECO:0007669"/>
    <property type="project" value="TreeGrafter"/>
</dbReference>
<evidence type="ECO:0000259" key="13">
    <source>
        <dbReference type="Pfam" id="PF03727"/>
    </source>
</evidence>
<dbReference type="InterPro" id="IPR022673">
    <property type="entry name" value="Hexokinase_C"/>
</dbReference>
<dbReference type="InterPro" id="IPR043129">
    <property type="entry name" value="ATPase_NBD"/>
</dbReference>
<dbReference type="AlphaFoldDB" id="A0A023AZZ9"/>
<keyword evidence="15" id="KW-1185">Reference proteome</keyword>
<keyword evidence="4 11" id="KW-0808">Transferase</keyword>
<keyword evidence="5 11" id="KW-0547">Nucleotide-binding</keyword>
<keyword evidence="7 11" id="KW-0067">ATP-binding</keyword>
<feature type="domain" description="Hexokinase N-terminal" evidence="12">
    <location>
        <begin position="53"/>
        <end position="269"/>
    </location>
</feature>
<evidence type="ECO:0000256" key="9">
    <source>
        <dbReference type="ARBA" id="ARBA00044613"/>
    </source>
</evidence>
<dbReference type="GO" id="GO:0005524">
    <property type="term" value="F:ATP binding"/>
    <property type="evidence" value="ECO:0007669"/>
    <property type="project" value="UniProtKB-UniRule"/>
</dbReference>
<dbReference type="OMA" id="ADCVQQF"/>
<dbReference type="InterPro" id="IPR022672">
    <property type="entry name" value="Hexokinase_N"/>
</dbReference>
<dbReference type="VEuPathDB" id="CryptoDB:GNI_149830"/>
<dbReference type="PRINTS" id="PR00475">
    <property type="entry name" value="HEXOKINASE"/>
</dbReference>
<evidence type="ECO:0000256" key="7">
    <source>
        <dbReference type="ARBA" id="ARBA00022840"/>
    </source>
</evidence>
<sequence length="507" mass="55042">MGAGQSIACAMPADYTMSSEKTVAPSAAEIERYVTKVRQGVEDSIESFHARYQRYLSSFEPDVEVLKKCTADLVAELHSGLELHKESPSGTVDASKCCLKMLDAYVPQAPSGDEKGVFYALDFGGSNFRALRCAMEGGRIQMTAKKASLLDYECELPKGLLDPKATATMMFDYFATICRSFMEENGDVEAKSGFQCGFTFSYPCSLRSLRIGELVTWTKGFETGRATRDPVEGNDVGMLMNQAFRRHGVPLTINCIANDTVGTLLSSAYVLEPSAPPCMIGVILGTGMNAAYVDERAVEHGYQGPLINIEAGNYNKSLPRTNIDYEIDFADTGARGYQQLEKMVSGAYLGEMVRRMVVKVFQYKCTPRMWQVGSFSAGDASVCLGDKSASLVVVDKKCREQWGCEFSIEELGWVKDLCEVVFRRSAALAAVLVAGIAIKTGKLQEAIGGLTVGIDGSLWKCNPKYRADLKTYLGHILGQEEANLITLVNSDDGSGLGAAILSAVADK</sequence>
<comment type="caution">
    <text evidence="14">The sequence shown here is derived from an EMBL/GenBank/DDBJ whole genome shotgun (WGS) entry which is preliminary data.</text>
</comment>
<comment type="similarity">
    <text evidence="3 11">Belongs to the hexokinase family.</text>
</comment>
<evidence type="ECO:0000256" key="3">
    <source>
        <dbReference type="ARBA" id="ARBA00009225"/>
    </source>
</evidence>
<dbReference type="GeneID" id="22915238"/>
<evidence type="ECO:0000259" key="12">
    <source>
        <dbReference type="Pfam" id="PF00349"/>
    </source>
</evidence>
<evidence type="ECO:0000313" key="15">
    <source>
        <dbReference type="Proteomes" id="UP000019763"/>
    </source>
</evidence>
<reference evidence="14" key="1">
    <citation type="submission" date="2013-12" db="EMBL/GenBank/DDBJ databases">
        <authorList>
            <person name="Omoto C.K."/>
            <person name="Sibley D."/>
            <person name="Venepally P."/>
            <person name="Hadjithomas M."/>
            <person name="Karamycheva S."/>
            <person name="Brunk B."/>
            <person name="Roos D."/>
            <person name="Caler E."/>
            <person name="Lorenzi H."/>
        </authorList>
    </citation>
    <scope>NUCLEOTIDE SEQUENCE</scope>
</reference>
<comment type="catalytic activity">
    <reaction evidence="10">
        <text>D-fructose + ATP = D-fructose 6-phosphate + ADP + H(+)</text>
        <dbReference type="Rhea" id="RHEA:16125"/>
        <dbReference type="ChEBI" id="CHEBI:15378"/>
        <dbReference type="ChEBI" id="CHEBI:30616"/>
        <dbReference type="ChEBI" id="CHEBI:37721"/>
        <dbReference type="ChEBI" id="CHEBI:61527"/>
        <dbReference type="ChEBI" id="CHEBI:456216"/>
        <dbReference type="EC" id="2.7.1.1"/>
    </reaction>
    <physiologicalReaction direction="left-to-right" evidence="10">
        <dbReference type="Rhea" id="RHEA:16126"/>
    </physiologicalReaction>
</comment>
<evidence type="ECO:0000256" key="8">
    <source>
        <dbReference type="ARBA" id="ARBA00023152"/>
    </source>
</evidence>
<dbReference type="GO" id="GO:0004340">
    <property type="term" value="F:glucokinase activity"/>
    <property type="evidence" value="ECO:0007669"/>
    <property type="project" value="TreeGrafter"/>
</dbReference>
<name>A0A023AZZ9_GRENI</name>
<dbReference type="SUPFAM" id="SSF53067">
    <property type="entry name" value="Actin-like ATPase domain"/>
    <property type="match status" value="2"/>
</dbReference>
<evidence type="ECO:0000256" key="4">
    <source>
        <dbReference type="ARBA" id="ARBA00022679"/>
    </source>
</evidence>
<evidence type="ECO:0000256" key="5">
    <source>
        <dbReference type="ARBA" id="ARBA00022741"/>
    </source>
</evidence>
<evidence type="ECO:0000256" key="1">
    <source>
        <dbReference type="ARBA" id="ARBA00004888"/>
    </source>
</evidence>
<dbReference type="EMBL" id="AFNH02001114">
    <property type="protein sequence ID" value="EZG44252.1"/>
    <property type="molecule type" value="Genomic_DNA"/>
</dbReference>
<accession>A0A023AZZ9</accession>
<dbReference type="GO" id="GO:0005536">
    <property type="term" value="F:D-glucose binding"/>
    <property type="evidence" value="ECO:0007669"/>
    <property type="project" value="InterPro"/>
</dbReference>
<dbReference type="InterPro" id="IPR001312">
    <property type="entry name" value="Hexokinase"/>
</dbReference>
<feature type="domain" description="Hexokinase C-terminal" evidence="13">
    <location>
        <begin position="280"/>
        <end position="504"/>
    </location>
</feature>
<dbReference type="CDD" id="cd24000">
    <property type="entry name" value="ASKHA_NBD_HK"/>
    <property type="match status" value="1"/>
</dbReference>
<comment type="pathway">
    <text evidence="1">Carbohydrate degradation; glycolysis; D-glyceraldehyde 3-phosphate and glycerone phosphate from D-glucose: step 1/4.</text>
</comment>
<dbReference type="RefSeq" id="XP_011132745.1">
    <property type="nucleotide sequence ID" value="XM_011134443.1"/>
</dbReference>
<dbReference type="eggNOG" id="KOG1369">
    <property type="taxonomic scope" value="Eukaryota"/>
</dbReference>
<dbReference type="GO" id="GO:0005739">
    <property type="term" value="C:mitochondrion"/>
    <property type="evidence" value="ECO:0007669"/>
    <property type="project" value="TreeGrafter"/>
</dbReference>
<dbReference type="GO" id="GO:0008865">
    <property type="term" value="F:fructokinase activity"/>
    <property type="evidence" value="ECO:0007669"/>
    <property type="project" value="TreeGrafter"/>
</dbReference>
<comment type="pathway">
    <text evidence="2">Carbohydrate metabolism; hexose metabolism.</text>
</comment>
<evidence type="ECO:0000256" key="11">
    <source>
        <dbReference type="RuleBase" id="RU362007"/>
    </source>
</evidence>
<dbReference type="Proteomes" id="UP000019763">
    <property type="component" value="Unassembled WGS sequence"/>
</dbReference>
<dbReference type="UniPathway" id="UPA00109">
    <property type="reaction ID" value="UER00180"/>
</dbReference>
<dbReference type="PANTHER" id="PTHR19443">
    <property type="entry name" value="HEXOKINASE"/>
    <property type="match status" value="1"/>
</dbReference>
<keyword evidence="8 11" id="KW-0324">Glycolysis</keyword>
<dbReference type="Gene3D" id="3.40.367.20">
    <property type="match status" value="1"/>
</dbReference>
<dbReference type="Gene3D" id="3.30.420.40">
    <property type="match status" value="1"/>
</dbReference>
<dbReference type="GO" id="GO:0006006">
    <property type="term" value="P:glucose metabolic process"/>
    <property type="evidence" value="ECO:0007669"/>
    <property type="project" value="TreeGrafter"/>
</dbReference>
<evidence type="ECO:0000256" key="2">
    <source>
        <dbReference type="ARBA" id="ARBA00005028"/>
    </source>
</evidence>
<dbReference type="PANTHER" id="PTHR19443:SF16">
    <property type="entry name" value="HEXOKINASE TYPE 1-RELATED"/>
    <property type="match status" value="1"/>
</dbReference>
<keyword evidence="6 11" id="KW-0418">Kinase</keyword>
<gene>
    <name evidence="14" type="ORF">GNI_149830</name>
</gene>
<comment type="catalytic activity">
    <reaction evidence="9">
        <text>a D-hexose + ATP = a D-hexose 6-phosphate + ADP + H(+)</text>
        <dbReference type="Rhea" id="RHEA:22740"/>
        <dbReference type="ChEBI" id="CHEBI:4194"/>
        <dbReference type="ChEBI" id="CHEBI:15378"/>
        <dbReference type="ChEBI" id="CHEBI:30616"/>
        <dbReference type="ChEBI" id="CHEBI:229467"/>
        <dbReference type="ChEBI" id="CHEBI:456216"/>
        <dbReference type="EC" id="2.7.1.1"/>
    </reaction>
    <physiologicalReaction direction="left-to-right" evidence="9">
        <dbReference type="Rhea" id="RHEA:22741"/>
    </physiologicalReaction>
</comment>
<evidence type="ECO:0000256" key="6">
    <source>
        <dbReference type="ARBA" id="ARBA00022777"/>
    </source>
</evidence>
<organism evidence="14 15">
    <name type="scientific">Gregarina niphandrodes</name>
    <name type="common">Septate eugregarine</name>
    <dbReference type="NCBI Taxonomy" id="110365"/>
    <lineage>
        <taxon>Eukaryota</taxon>
        <taxon>Sar</taxon>
        <taxon>Alveolata</taxon>
        <taxon>Apicomplexa</taxon>
        <taxon>Conoidasida</taxon>
        <taxon>Gregarinasina</taxon>
        <taxon>Eugregarinorida</taxon>
        <taxon>Gregarinidae</taxon>
        <taxon>Gregarina</taxon>
    </lineage>
</organism>
<dbReference type="PROSITE" id="PS51748">
    <property type="entry name" value="HEXOKINASE_2"/>
    <property type="match status" value="1"/>
</dbReference>
<dbReference type="OrthoDB" id="419537at2759"/>
<dbReference type="GO" id="GO:0001678">
    <property type="term" value="P:intracellular glucose homeostasis"/>
    <property type="evidence" value="ECO:0007669"/>
    <property type="project" value="InterPro"/>
</dbReference>
<evidence type="ECO:0000256" key="10">
    <source>
        <dbReference type="ARBA" id="ARBA00047905"/>
    </source>
</evidence>
<evidence type="ECO:0000313" key="14">
    <source>
        <dbReference type="EMBL" id="EZG44252.1"/>
    </source>
</evidence>
<dbReference type="Pfam" id="PF00349">
    <property type="entry name" value="Hexokinase_1"/>
    <property type="match status" value="1"/>
</dbReference>
<proteinExistence type="inferred from homology"/>
<dbReference type="EC" id="2.7.1.-" evidence="11"/>
<dbReference type="Pfam" id="PF03727">
    <property type="entry name" value="Hexokinase_2"/>
    <property type="match status" value="1"/>
</dbReference>